<reference evidence="3" key="1">
    <citation type="submission" date="2018-06" db="EMBL/GenBank/DDBJ databases">
        <authorList>
            <person name="Zhirakovskaya E."/>
        </authorList>
    </citation>
    <scope>NUCLEOTIDE SEQUENCE</scope>
</reference>
<keyword evidence="2" id="KW-1133">Transmembrane helix</keyword>
<accession>A0A3B0RGT2</accession>
<dbReference type="PRINTS" id="PR00813">
    <property type="entry name" value="BCTERIALGSPG"/>
</dbReference>
<dbReference type="PANTHER" id="PTHR30093">
    <property type="entry name" value="GENERAL SECRETION PATHWAY PROTEIN G"/>
    <property type="match status" value="1"/>
</dbReference>
<keyword evidence="1" id="KW-0488">Methylation</keyword>
<proteinExistence type="predicted"/>
<keyword evidence="2" id="KW-0812">Transmembrane</keyword>
<organism evidence="3">
    <name type="scientific">hydrothermal vent metagenome</name>
    <dbReference type="NCBI Taxonomy" id="652676"/>
    <lineage>
        <taxon>unclassified sequences</taxon>
        <taxon>metagenomes</taxon>
        <taxon>ecological metagenomes</taxon>
    </lineage>
</organism>
<keyword evidence="2" id="KW-0472">Membrane</keyword>
<name>A0A3B0RGT2_9ZZZZ</name>
<dbReference type="InterPro" id="IPR000983">
    <property type="entry name" value="Bac_GSPG_pilin"/>
</dbReference>
<evidence type="ECO:0000313" key="3">
    <source>
        <dbReference type="EMBL" id="VAV83853.1"/>
    </source>
</evidence>
<protein>
    <recommendedName>
        <fullName evidence="4">Type IV pilin PilA</fullName>
    </recommendedName>
</protein>
<dbReference type="PANTHER" id="PTHR30093:SF34">
    <property type="entry name" value="PREPILIN PEPTIDASE-DEPENDENT PROTEIN D"/>
    <property type="match status" value="1"/>
</dbReference>
<dbReference type="GO" id="GO:0015627">
    <property type="term" value="C:type II protein secretion system complex"/>
    <property type="evidence" value="ECO:0007669"/>
    <property type="project" value="InterPro"/>
</dbReference>
<dbReference type="Pfam" id="PF07963">
    <property type="entry name" value="N_methyl"/>
    <property type="match status" value="1"/>
</dbReference>
<dbReference type="GO" id="GO:0015628">
    <property type="term" value="P:protein secretion by the type II secretion system"/>
    <property type="evidence" value="ECO:0007669"/>
    <property type="project" value="InterPro"/>
</dbReference>
<dbReference type="AlphaFoldDB" id="A0A3B0RGT2"/>
<dbReference type="InterPro" id="IPR012902">
    <property type="entry name" value="N_methyl_site"/>
</dbReference>
<evidence type="ECO:0008006" key="4">
    <source>
        <dbReference type="Google" id="ProtNLM"/>
    </source>
</evidence>
<dbReference type="Gene3D" id="3.30.700.10">
    <property type="entry name" value="Glycoprotein, Type 4 Pilin"/>
    <property type="match status" value="1"/>
</dbReference>
<sequence length="135" mass="14468">MLQRLAGFKNRKKNKEGGFTLVELLIVVAIIAILAAIAIPQFSQYRARAFVATLNADIKNAYTAAQAYLTDNPSETVDTMAKLQEAGYNPSENIAWRAGTMDLTTGDVQLASTANITGNEATVTFAGVITKANNN</sequence>
<dbReference type="PROSITE" id="PS00409">
    <property type="entry name" value="PROKAR_NTER_METHYL"/>
    <property type="match status" value="1"/>
</dbReference>
<evidence type="ECO:0000256" key="2">
    <source>
        <dbReference type="SAM" id="Phobius"/>
    </source>
</evidence>
<dbReference type="NCBIfam" id="TIGR02532">
    <property type="entry name" value="IV_pilin_GFxxxE"/>
    <property type="match status" value="1"/>
</dbReference>
<dbReference type="InterPro" id="IPR045584">
    <property type="entry name" value="Pilin-like"/>
</dbReference>
<feature type="transmembrane region" description="Helical" evidence="2">
    <location>
        <begin position="21"/>
        <end position="39"/>
    </location>
</feature>
<gene>
    <name evidence="3" type="ORF">MNBD_DELTA01-1556</name>
</gene>
<dbReference type="EMBL" id="UOEA01000052">
    <property type="protein sequence ID" value="VAV83853.1"/>
    <property type="molecule type" value="Genomic_DNA"/>
</dbReference>
<dbReference type="SUPFAM" id="SSF54523">
    <property type="entry name" value="Pili subunits"/>
    <property type="match status" value="1"/>
</dbReference>
<evidence type="ECO:0000256" key="1">
    <source>
        <dbReference type="ARBA" id="ARBA00022481"/>
    </source>
</evidence>